<gene>
    <name evidence="2" type="ORF">KIF53_22460</name>
</gene>
<comment type="caution">
    <text evidence="2">The sequence shown here is derived from an EMBL/GenBank/DDBJ whole genome shotgun (WGS) entry which is preliminary data.</text>
</comment>
<protein>
    <submittedName>
        <fullName evidence="2">Uncharacterized protein</fullName>
    </submittedName>
</protein>
<evidence type="ECO:0000256" key="1">
    <source>
        <dbReference type="SAM" id="MobiDB-lite"/>
    </source>
</evidence>
<organism evidence="2 3">
    <name type="scientific">Chromobacterium subtsugae</name>
    <dbReference type="NCBI Taxonomy" id="251747"/>
    <lineage>
        <taxon>Bacteria</taxon>
        <taxon>Pseudomonadati</taxon>
        <taxon>Pseudomonadota</taxon>
        <taxon>Betaproteobacteria</taxon>
        <taxon>Neisseriales</taxon>
        <taxon>Chromobacteriaceae</taxon>
        <taxon>Chromobacterium</taxon>
    </lineage>
</organism>
<dbReference type="Proteomes" id="UP000711178">
    <property type="component" value="Unassembled WGS sequence"/>
</dbReference>
<dbReference type="RefSeq" id="WP_043579135.1">
    <property type="nucleotide sequence ID" value="NZ_CP142381.1"/>
</dbReference>
<dbReference type="EMBL" id="JAHDTB010000054">
    <property type="protein sequence ID" value="MBW8290400.1"/>
    <property type="molecule type" value="Genomic_DNA"/>
</dbReference>
<name>A0ABS7FJZ4_9NEIS</name>
<accession>A0ABS7FJZ4</accession>
<evidence type="ECO:0000313" key="3">
    <source>
        <dbReference type="Proteomes" id="UP000711178"/>
    </source>
</evidence>
<evidence type="ECO:0000313" key="2">
    <source>
        <dbReference type="EMBL" id="MBW8290400.1"/>
    </source>
</evidence>
<sequence>MNDPIPLFLDISSQLTGFSATELEATGMASLYWDTVLRQNPPADVEGFLSCSRRILQEGGGDETAIHEMIAAQLFPVSQFGGLAQNLINLWYLGQWIPANQNFGLAMQHNVSSEAYVQSLVWRAAQTHPPGARQPGFGSWAEKPLNPN</sequence>
<reference evidence="2 3" key="1">
    <citation type="submission" date="2021-05" db="EMBL/GenBank/DDBJ databases">
        <title>Draft Whole Genome Sequencing Of Biosensor Chromobacterium violaceum Strain CV026 Reveals A Regulatory RNA In Chromobacterium violaceum Phenotype Regulatory Network.</title>
        <authorList>
            <person name="Hong K.W."/>
            <person name="Chan K.G."/>
            <person name="Chang C.-Y."/>
        </authorList>
    </citation>
    <scope>NUCLEOTIDE SEQUENCE [LARGE SCALE GENOMIC DNA]</scope>
    <source>
        <strain evidence="2 3">ATCC 31532</strain>
    </source>
</reference>
<dbReference type="GeneID" id="89685601"/>
<proteinExistence type="predicted"/>
<keyword evidence="3" id="KW-1185">Reference proteome</keyword>
<feature type="region of interest" description="Disordered" evidence="1">
    <location>
        <begin position="128"/>
        <end position="148"/>
    </location>
</feature>